<evidence type="ECO:0000313" key="9">
    <source>
        <dbReference type="Proteomes" id="UP000282582"/>
    </source>
</evidence>
<evidence type="ECO:0000313" key="5">
    <source>
        <dbReference type="EMBL" id="RMY35890.1"/>
    </source>
</evidence>
<dbReference type="Gene3D" id="3.30.710.10">
    <property type="entry name" value="Potassium Channel Kv1.1, Chain A"/>
    <property type="match status" value="1"/>
</dbReference>
<dbReference type="VEuPathDB" id="FungiDB:BTJ68_02313"/>
<dbReference type="Proteomes" id="UP000282582">
    <property type="component" value="Unassembled WGS sequence"/>
</dbReference>
<dbReference type="InterPro" id="IPR011333">
    <property type="entry name" value="SKP1/BTB/POZ_sf"/>
</dbReference>
<dbReference type="CDD" id="cd18186">
    <property type="entry name" value="BTB_POZ_ZBTB_KLHL-like"/>
    <property type="match status" value="1"/>
</dbReference>
<dbReference type="EMBL" id="QWIL01000316">
    <property type="protein sequence ID" value="RMY20470.1"/>
    <property type="molecule type" value="Genomic_DNA"/>
</dbReference>
<dbReference type="SUPFAM" id="SSF54695">
    <property type="entry name" value="POZ domain"/>
    <property type="match status" value="1"/>
</dbReference>
<dbReference type="Proteomes" id="UP000276864">
    <property type="component" value="Unassembled WGS sequence"/>
</dbReference>
<name>A0A3M6WHB1_HORWE</name>
<dbReference type="PANTHER" id="PTHR47843:SF5">
    <property type="entry name" value="BTB_POZ DOMAIN PROTEIN"/>
    <property type="match status" value="1"/>
</dbReference>
<dbReference type="PANTHER" id="PTHR47843">
    <property type="entry name" value="BTB DOMAIN-CONTAINING PROTEIN-RELATED"/>
    <property type="match status" value="1"/>
</dbReference>
<evidence type="ECO:0000313" key="8">
    <source>
        <dbReference type="Proteomes" id="UP000281245"/>
    </source>
</evidence>
<evidence type="ECO:0000313" key="6">
    <source>
        <dbReference type="Proteomes" id="UP000271337"/>
    </source>
</evidence>
<dbReference type="EMBL" id="QWIJ01000907">
    <property type="protein sequence ID" value="RMX77831.1"/>
    <property type="molecule type" value="Genomic_DNA"/>
</dbReference>
<dbReference type="InterPro" id="IPR000210">
    <property type="entry name" value="BTB/POZ_dom"/>
</dbReference>
<comment type="caution">
    <text evidence="2">The sequence shown here is derived from an EMBL/GenBank/DDBJ whole genome shotgun (WGS) entry which is preliminary data.</text>
</comment>
<organism evidence="2 8">
    <name type="scientific">Hortaea werneckii</name>
    <name type="common">Black yeast</name>
    <name type="synonym">Cladosporium werneckii</name>
    <dbReference type="NCBI Taxonomy" id="91943"/>
    <lineage>
        <taxon>Eukaryota</taxon>
        <taxon>Fungi</taxon>
        <taxon>Dikarya</taxon>
        <taxon>Ascomycota</taxon>
        <taxon>Pezizomycotina</taxon>
        <taxon>Dothideomycetes</taxon>
        <taxon>Dothideomycetidae</taxon>
        <taxon>Mycosphaerellales</taxon>
        <taxon>Teratosphaeriaceae</taxon>
        <taxon>Hortaea</taxon>
    </lineage>
</organism>
<sequence length="334" mass="37954">MANVYTQSLLNEVAELWRTGEGSDMTIKCEGREFKVHRLLVSAASPILKAACQNGMRESQTGVIEHKTFDADTVEMMLEYLYTRDYEIRGVPVVIVEAIRTSESDSDAEQALVVLKNAEWIAHIRMYAIGDYYQLPTLKHRALEEVQKVAAAPFELRDFAYVVRQAYKLIGKHETSFHHIIQTICLKNVMDLKGDKMFMAALAEVADMQEFTASLLGQVIEELAKQKLYSATMDVFQEIHLNDAQSDTERLQRRIGWERQDHADAMKAFRAQTDHYQAVTEKLIDDIVNLPLQCSNIQCGNTTEPFTVQREPHASYGDGFVEIQCGRCGHKLSK</sequence>
<feature type="domain" description="BTB" evidence="1">
    <location>
        <begin position="23"/>
        <end position="90"/>
    </location>
</feature>
<reference evidence="6 7" key="1">
    <citation type="journal article" date="2018" name="BMC Genomics">
        <title>Genomic evidence for intraspecific hybridization in a clonal and extremely halotolerant yeast.</title>
        <authorList>
            <person name="Gostincar C."/>
            <person name="Stajich J.E."/>
            <person name="Zupancic J."/>
            <person name="Zalar P."/>
            <person name="Gunde-Cimerman N."/>
        </authorList>
    </citation>
    <scope>NUCLEOTIDE SEQUENCE [LARGE SCALE GENOMIC DNA]</scope>
    <source>
        <strain evidence="5 7">EXF-6651</strain>
        <strain evidence="3 9">EXF-6654</strain>
        <strain evidence="2 8">EXF-6656</strain>
        <strain evidence="4 6">EXF-6669</strain>
    </source>
</reference>
<dbReference type="Proteomes" id="UP000271337">
    <property type="component" value="Unassembled WGS sequence"/>
</dbReference>
<dbReference type="EMBL" id="QWIM01000342">
    <property type="protein sequence ID" value="RMY35890.1"/>
    <property type="molecule type" value="Genomic_DNA"/>
</dbReference>
<evidence type="ECO:0000313" key="4">
    <source>
        <dbReference type="EMBL" id="RMY20470.1"/>
    </source>
</evidence>
<gene>
    <name evidence="5" type="ORF">D0866_04303</name>
    <name evidence="4" type="ORF">D0867_03982</name>
    <name evidence="3" type="ORF">D0868_05488</name>
    <name evidence="2" type="ORF">D0869_09567</name>
</gene>
<dbReference type="Pfam" id="PF00651">
    <property type="entry name" value="BTB"/>
    <property type="match status" value="1"/>
</dbReference>
<evidence type="ECO:0000313" key="3">
    <source>
        <dbReference type="EMBL" id="RMY07167.1"/>
    </source>
</evidence>
<evidence type="ECO:0000313" key="2">
    <source>
        <dbReference type="EMBL" id="RMX77831.1"/>
    </source>
</evidence>
<evidence type="ECO:0000259" key="1">
    <source>
        <dbReference type="PROSITE" id="PS50097"/>
    </source>
</evidence>
<evidence type="ECO:0000313" key="7">
    <source>
        <dbReference type="Proteomes" id="UP000276864"/>
    </source>
</evidence>
<dbReference type="OrthoDB" id="6359816at2759"/>
<protein>
    <recommendedName>
        <fullName evidence="1">BTB domain-containing protein</fullName>
    </recommendedName>
</protein>
<dbReference type="AlphaFoldDB" id="A0A3M6WHB1"/>
<accession>A0A3M6WHB1</accession>
<dbReference type="EMBL" id="QWIK01000381">
    <property type="protein sequence ID" value="RMY07167.1"/>
    <property type="molecule type" value="Genomic_DNA"/>
</dbReference>
<proteinExistence type="predicted"/>
<dbReference type="Proteomes" id="UP000281245">
    <property type="component" value="Unassembled WGS sequence"/>
</dbReference>
<dbReference type="SMART" id="SM00225">
    <property type="entry name" value="BTB"/>
    <property type="match status" value="1"/>
</dbReference>
<dbReference type="PROSITE" id="PS50097">
    <property type="entry name" value="BTB"/>
    <property type="match status" value="1"/>
</dbReference>